<feature type="region of interest" description="Disordered" evidence="1">
    <location>
        <begin position="57"/>
        <end position="138"/>
    </location>
</feature>
<evidence type="ECO:0000256" key="1">
    <source>
        <dbReference type="SAM" id="MobiDB-lite"/>
    </source>
</evidence>
<organism evidence="2 3">
    <name type="scientific">Sporothrix bragantina</name>
    <dbReference type="NCBI Taxonomy" id="671064"/>
    <lineage>
        <taxon>Eukaryota</taxon>
        <taxon>Fungi</taxon>
        <taxon>Dikarya</taxon>
        <taxon>Ascomycota</taxon>
        <taxon>Pezizomycotina</taxon>
        <taxon>Sordariomycetes</taxon>
        <taxon>Sordariomycetidae</taxon>
        <taxon>Ophiostomatales</taxon>
        <taxon>Ophiostomataceae</taxon>
        <taxon>Sporothrix</taxon>
    </lineage>
</organism>
<comment type="caution">
    <text evidence="2">The sequence shown here is derived from an EMBL/GenBank/DDBJ whole genome shotgun (WGS) entry which is preliminary data.</text>
</comment>
<evidence type="ECO:0000313" key="2">
    <source>
        <dbReference type="EMBL" id="CAK7217173.1"/>
    </source>
</evidence>
<dbReference type="Proteomes" id="UP001642406">
    <property type="component" value="Unassembled WGS sequence"/>
</dbReference>
<reference evidence="2 3" key="1">
    <citation type="submission" date="2024-01" db="EMBL/GenBank/DDBJ databases">
        <authorList>
            <person name="Allen C."/>
            <person name="Tagirdzhanova G."/>
        </authorList>
    </citation>
    <scope>NUCLEOTIDE SEQUENCE [LARGE SCALE GENOMIC DNA]</scope>
</reference>
<gene>
    <name evidence="2" type="ORF">SBRCBS47491_003082</name>
</gene>
<proteinExistence type="predicted"/>
<dbReference type="EMBL" id="CAWUHC010000019">
    <property type="protein sequence ID" value="CAK7217173.1"/>
    <property type="molecule type" value="Genomic_DNA"/>
</dbReference>
<name>A0ABP0BC35_9PEZI</name>
<sequence length="138" mass="15288">MATKRFMQNWDAPGIYRDILVAFLDELKPSANVVKKIVDDMSQRGYQFTYRGLDQHLQKLRRTTTTEPGAASASSTPKAPRTPKTPKAKATPKSGTKRKNVKTEAEDGDGDTNADDICPAAKKMKKEQDESDLSVTNE</sequence>
<evidence type="ECO:0000313" key="3">
    <source>
        <dbReference type="Proteomes" id="UP001642406"/>
    </source>
</evidence>
<protein>
    <submittedName>
        <fullName evidence="2">Uncharacterized protein</fullName>
    </submittedName>
</protein>
<keyword evidence="3" id="KW-1185">Reference proteome</keyword>
<accession>A0ABP0BC35</accession>